<gene>
    <name evidence="1" type="ORF">PoB_000898900</name>
</gene>
<organism evidence="1 2">
    <name type="scientific">Plakobranchus ocellatus</name>
    <dbReference type="NCBI Taxonomy" id="259542"/>
    <lineage>
        <taxon>Eukaryota</taxon>
        <taxon>Metazoa</taxon>
        <taxon>Spiralia</taxon>
        <taxon>Lophotrochozoa</taxon>
        <taxon>Mollusca</taxon>
        <taxon>Gastropoda</taxon>
        <taxon>Heterobranchia</taxon>
        <taxon>Euthyneura</taxon>
        <taxon>Panpulmonata</taxon>
        <taxon>Sacoglossa</taxon>
        <taxon>Placobranchoidea</taxon>
        <taxon>Plakobranchidae</taxon>
        <taxon>Plakobranchus</taxon>
    </lineage>
</organism>
<sequence length="107" mass="12007">MSHVFIGLLYRWPTSDTTLLNTRAPVFVTHGTINLPCQQSSEPANDAHVYPGFIMRGTTNNAHVYPGVLRGTTNNAHVYPGVMRGTTMHPEHNAWRRQRQNCGPRPL</sequence>
<comment type="caution">
    <text evidence="1">The sequence shown here is derived from an EMBL/GenBank/DDBJ whole genome shotgun (WGS) entry which is preliminary data.</text>
</comment>
<protein>
    <submittedName>
        <fullName evidence="1">Uncharacterized protein</fullName>
    </submittedName>
</protein>
<accession>A0AAV3YHK3</accession>
<dbReference type="AlphaFoldDB" id="A0AAV3YHK3"/>
<proteinExistence type="predicted"/>
<dbReference type="EMBL" id="BLXT01000981">
    <property type="protein sequence ID" value="GFN82483.1"/>
    <property type="molecule type" value="Genomic_DNA"/>
</dbReference>
<name>A0AAV3YHK3_9GAST</name>
<keyword evidence="2" id="KW-1185">Reference proteome</keyword>
<evidence type="ECO:0000313" key="2">
    <source>
        <dbReference type="Proteomes" id="UP000735302"/>
    </source>
</evidence>
<reference evidence="1 2" key="1">
    <citation type="journal article" date="2021" name="Elife">
        <title>Chloroplast acquisition without the gene transfer in kleptoplastic sea slugs, Plakobranchus ocellatus.</title>
        <authorList>
            <person name="Maeda T."/>
            <person name="Takahashi S."/>
            <person name="Yoshida T."/>
            <person name="Shimamura S."/>
            <person name="Takaki Y."/>
            <person name="Nagai Y."/>
            <person name="Toyoda A."/>
            <person name="Suzuki Y."/>
            <person name="Arimoto A."/>
            <person name="Ishii H."/>
            <person name="Satoh N."/>
            <person name="Nishiyama T."/>
            <person name="Hasebe M."/>
            <person name="Maruyama T."/>
            <person name="Minagawa J."/>
            <person name="Obokata J."/>
            <person name="Shigenobu S."/>
        </authorList>
    </citation>
    <scope>NUCLEOTIDE SEQUENCE [LARGE SCALE GENOMIC DNA]</scope>
</reference>
<evidence type="ECO:0000313" key="1">
    <source>
        <dbReference type="EMBL" id="GFN82483.1"/>
    </source>
</evidence>
<dbReference type="Proteomes" id="UP000735302">
    <property type="component" value="Unassembled WGS sequence"/>
</dbReference>